<keyword evidence="4 5" id="KW-0413">Isomerase</keyword>
<evidence type="ECO:0000256" key="4">
    <source>
        <dbReference type="ARBA" id="ARBA00023235"/>
    </source>
</evidence>
<dbReference type="InterPro" id="IPR014780">
    <property type="entry name" value="tRNA_psdUridine_synth_TruB"/>
</dbReference>
<evidence type="ECO:0000313" key="9">
    <source>
        <dbReference type="Proteomes" id="UP000252132"/>
    </source>
</evidence>
<evidence type="ECO:0000256" key="5">
    <source>
        <dbReference type="HAMAP-Rule" id="MF_01080"/>
    </source>
</evidence>
<dbReference type="CDD" id="cd02573">
    <property type="entry name" value="PseudoU_synth_EcTruB"/>
    <property type="match status" value="1"/>
</dbReference>
<dbReference type="PANTHER" id="PTHR13767">
    <property type="entry name" value="TRNA-PSEUDOURIDINE SYNTHASE"/>
    <property type="match status" value="1"/>
</dbReference>
<feature type="domain" description="Pseudouridine synthase II N-terminal" evidence="6">
    <location>
        <begin position="32"/>
        <end position="180"/>
    </location>
</feature>
<dbReference type="InterPro" id="IPR032819">
    <property type="entry name" value="TruB_C"/>
</dbReference>
<dbReference type="NCBIfam" id="TIGR00431">
    <property type="entry name" value="TruB"/>
    <property type="match status" value="1"/>
</dbReference>
<sequence length="323" mass="35269">MGRRRKGLPIHGWVNFDKPEGMTSTAAVGKIRRLFNAQKAGHAGTLDPLAQGILPIALGEATKTVPFMMDAAKTYHFTVCWGVATTTDDREGDVLETSAHRPTDADIEDVIGAFIGNISQVPPAFSAIKLDGRRAYDMARAGEKPEISARNVQVDRLTLVDRPDNDIAQFAVDCGKGTYVRSLARDIALKLGTFGHVHYLRRTRVGPFDEKSTIGLDILDDLGHIAAEVDALDAFNAQLKPHLLPLQTVLDDIPALPINEKEARDIRMGRAVNITAHVVDDKQSESHGAAQVLALCDNHPVALGKLEEGRFQPVRVFNLSYKN</sequence>
<comment type="caution">
    <text evidence="8">The sequence shown here is derived from an EMBL/GenBank/DDBJ whole genome shotgun (WGS) entry which is preliminary data.</text>
</comment>
<dbReference type="Gene3D" id="3.30.2350.10">
    <property type="entry name" value="Pseudouridine synthase"/>
    <property type="match status" value="1"/>
</dbReference>
<dbReference type="InterPro" id="IPR020103">
    <property type="entry name" value="PsdUridine_synth_cat_dom_sf"/>
</dbReference>
<accession>A0A368E2W5</accession>
<evidence type="ECO:0000256" key="3">
    <source>
        <dbReference type="ARBA" id="ARBA00022694"/>
    </source>
</evidence>
<dbReference type="HAMAP" id="MF_01080">
    <property type="entry name" value="TruB_bact"/>
    <property type="match status" value="1"/>
</dbReference>
<organism evidence="8 9">
    <name type="scientific">PS1 clade bacterium</name>
    <dbReference type="NCBI Taxonomy" id="2175152"/>
    <lineage>
        <taxon>Bacteria</taxon>
        <taxon>Pseudomonadati</taxon>
        <taxon>Pseudomonadota</taxon>
        <taxon>Alphaproteobacteria</taxon>
        <taxon>PS1 clade</taxon>
    </lineage>
</organism>
<proteinExistence type="inferred from homology"/>
<feature type="active site" description="Nucleophile" evidence="5">
    <location>
        <position position="47"/>
    </location>
</feature>
<dbReference type="PANTHER" id="PTHR13767:SF2">
    <property type="entry name" value="PSEUDOURIDYLATE SYNTHASE TRUB1"/>
    <property type="match status" value="1"/>
</dbReference>
<feature type="domain" description="tRNA pseudouridylate synthase B C-terminal" evidence="7">
    <location>
        <begin position="181"/>
        <end position="250"/>
    </location>
</feature>
<dbReference type="Pfam" id="PF16198">
    <property type="entry name" value="TruB_C_2"/>
    <property type="match status" value="1"/>
</dbReference>
<evidence type="ECO:0000259" key="6">
    <source>
        <dbReference type="Pfam" id="PF01509"/>
    </source>
</evidence>
<dbReference type="EMBL" id="QOQF01000001">
    <property type="protein sequence ID" value="RCL78448.1"/>
    <property type="molecule type" value="Genomic_DNA"/>
</dbReference>
<protein>
    <recommendedName>
        <fullName evidence="5">tRNA pseudouridine synthase B</fullName>
        <ecNumber evidence="5">5.4.99.25</ecNumber>
    </recommendedName>
    <alternativeName>
        <fullName evidence="5">tRNA pseudouridine(55) synthase</fullName>
        <shortName evidence="5">Psi55 synthase</shortName>
    </alternativeName>
    <alternativeName>
        <fullName evidence="5">tRNA pseudouridylate synthase</fullName>
    </alternativeName>
    <alternativeName>
        <fullName evidence="5">tRNA-uridine isomerase</fullName>
    </alternativeName>
</protein>
<comment type="catalytic activity">
    <reaction evidence="1 5">
        <text>uridine(55) in tRNA = pseudouridine(55) in tRNA</text>
        <dbReference type="Rhea" id="RHEA:42532"/>
        <dbReference type="Rhea" id="RHEA-COMP:10101"/>
        <dbReference type="Rhea" id="RHEA-COMP:10102"/>
        <dbReference type="ChEBI" id="CHEBI:65314"/>
        <dbReference type="ChEBI" id="CHEBI:65315"/>
        <dbReference type="EC" id="5.4.99.25"/>
    </reaction>
</comment>
<dbReference type="EC" id="5.4.99.25" evidence="5"/>
<gene>
    <name evidence="5" type="primary">truB</name>
    <name evidence="8" type="ORF">DBW69_00490</name>
</gene>
<evidence type="ECO:0000259" key="7">
    <source>
        <dbReference type="Pfam" id="PF16198"/>
    </source>
</evidence>
<evidence type="ECO:0000256" key="2">
    <source>
        <dbReference type="ARBA" id="ARBA00005642"/>
    </source>
</evidence>
<dbReference type="GO" id="GO:0031119">
    <property type="term" value="P:tRNA pseudouridine synthesis"/>
    <property type="evidence" value="ECO:0007669"/>
    <property type="project" value="UniProtKB-UniRule"/>
</dbReference>
<comment type="similarity">
    <text evidence="2 5">Belongs to the pseudouridine synthase TruB family. Type 1 subfamily.</text>
</comment>
<keyword evidence="3 5" id="KW-0819">tRNA processing</keyword>
<dbReference type="Proteomes" id="UP000252132">
    <property type="component" value="Unassembled WGS sequence"/>
</dbReference>
<dbReference type="SUPFAM" id="SSF55120">
    <property type="entry name" value="Pseudouridine synthase"/>
    <property type="match status" value="1"/>
</dbReference>
<dbReference type="InterPro" id="IPR002501">
    <property type="entry name" value="PsdUridine_synth_N"/>
</dbReference>
<name>A0A368E2W5_9PROT</name>
<evidence type="ECO:0000313" key="8">
    <source>
        <dbReference type="EMBL" id="RCL78448.1"/>
    </source>
</evidence>
<comment type="function">
    <text evidence="5">Responsible for synthesis of pseudouridine from uracil-55 in the psi GC loop of transfer RNAs.</text>
</comment>
<reference evidence="8 9" key="1">
    <citation type="journal article" date="2018" name="Microbiome">
        <title>Fine metagenomic profile of the Mediterranean stratified and mixed water columns revealed by assembly and recruitment.</title>
        <authorList>
            <person name="Haro-Moreno J.M."/>
            <person name="Lopez-Perez M."/>
            <person name="De La Torre J.R."/>
            <person name="Picazo A."/>
            <person name="Camacho A."/>
            <person name="Rodriguez-Valera F."/>
        </authorList>
    </citation>
    <scope>NUCLEOTIDE SEQUENCE [LARGE SCALE GENOMIC DNA]</scope>
    <source>
        <strain evidence="8">MED-G55</strain>
    </source>
</reference>
<dbReference type="AlphaFoldDB" id="A0A368E2W5"/>
<dbReference type="Pfam" id="PF01509">
    <property type="entry name" value="TruB_N"/>
    <property type="match status" value="1"/>
</dbReference>
<dbReference type="GO" id="GO:1990481">
    <property type="term" value="P:mRNA pseudouridine synthesis"/>
    <property type="evidence" value="ECO:0007669"/>
    <property type="project" value="TreeGrafter"/>
</dbReference>
<evidence type="ECO:0000256" key="1">
    <source>
        <dbReference type="ARBA" id="ARBA00000385"/>
    </source>
</evidence>
<dbReference type="GO" id="GO:0003723">
    <property type="term" value="F:RNA binding"/>
    <property type="evidence" value="ECO:0007669"/>
    <property type="project" value="InterPro"/>
</dbReference>
<dbReference type="GO" id="GO:0160148">
    <property type="term" value="F:tRNA pseudouridine(55) synthase activity"/>
    <property type="evidence" value="ECO:0007669"/>
    <property type="project" value="UniProtKB-EC"/>
</dbReference>